<feature type="transmembrane region" description="Helical" evidence="1">
    <location>
        <begin position="51"/>
        <end position="74"/>
    </location>
</feature>
<keyword evidence="1" id="KW-0812">Transmembrane</keyword>
<protein>
    <submittedName>
        <fullName evidence="2">Uncharacterized protein</fullName>
    </submittedName>
</protein>
<evidence type="ECO:0000313" key="2">
    <source>
        <dbReference type="EMBL" id="SDT95073.1"/>
    </source>
</evidence>
<dbReference type="EMBL" id="FNLL01000003">
    <property type="protein sequence ID" value="SDT95073.1"/>
    <property type="molecule type" value="Genomic_DNA"/>
</dbReference>
<feature type="transmembrane region" description="Helical" evidence="1">
    <location>
        <begin position="28"/>
        <end position="45"/>
    </location>
</feature>
<dbReference type="Proteomes" id="UP000199608">
    <property type="component" value="Unassembled WGS sequence"/>
</dbReference>
<proteinExistence type="predicted"/>
<dbReference type="RefSeq" id="WP_092231466.1">
    <property type="nucleotide sequence ID" value="NZ_FNLL01000003.1"/>
</dbReference>
<sequence>MYYIYFSYVAIIASLMLYECYHKNQPKWWALIVLFAPVTTPYFIFKSRKKSGVILFMVFLLTFSAVAGAEFFLYSNYMEKNKYSHLPPVTQQMLHLCEELKISTITLDNALGELENLSKVESRINEIRTTIEFIDQLRLIMIENQDDINRLSAYVSDYESFFNRKEFEWVFNIQKFYTNRTVIQHYKSLQKYLDNFVDLLKYTHVNFYNITEYKSSQHLKNYDQYYLRYRRAVDAHNRFNVKRMNFQNSILKKYPEIKPYLPGERQTDTFRLWE</sequence>
<reference evidence="3" key="1">
    <citation type="submission" date="2016-10" db="EMBL/GenBank/DDBJ databases">
        <authorList>
            <person name="Varghese N."/>
            <person name="Submissions S."/>
        </authorList>
    </citation>
    <scope>NUCLEOTIDE SEQUENCE [LARGE SCALE GENOMIC DNA]</scope>
    <source>
        <strain evidence="3">DSM 3384</strain>
    </source>
</reference>
<keyword evidence="1" id="KW-0472">Membrane</keyword>
<feature type="transmembrane region" description="Helical" evidence="1">
    <location>
        <begin position="6"/>
        <end position="21"/>
    </location>
</feature>
<keyword evidence="1" id="KW-1133">Transmembrane helix</keyword>
<name>A0A1H2EJE5_9BACT</name>
<organism evidence="2 3">
    <name type="scientific">Desulfobacula phenolica</name>
    <dbReference type="NCBI Taxonomy" id="90732"/>
    <lineage>
        <taxon>Bacteria</taxon>
        <taxon>Pseudomonadati</taxon>
        <taxon>Thermodesulfobacteriota</taxon>
        <taxon>Desulfobacteria</taxon>
        <taxon>Desulfobacterales</taxon>
        <taxon>Desulfobacteraceae</taxon>
        <taxon>Desulfobacula</taxon>
    </lineage>
</organism>
<evidence type="ECO:0000313" key="3">
    <source>
        <dbReference type="Proteomes" id="UP000199608"/>
    </source>
</evidence>
<dbReference type="AlphaFoldDB" id="A0A1H2EJE5"/>
<evidence type="ECO:0000256" key="1">
    <source>
        <dbReference type="SAM" id="Phobius"/>
    </source>
</evidence>
<gene>
    <name evidence="2" type="ORF">SAMN04487931_103155</name>
</gene>
<keyword evidence="3" id="KW-1185">Reference proteome</keyword>
<accession>A0A1H2EJE5</accession>